<dbReference type="GO" id="GO:0001817">
    <property type="term" value="P:regulation of cytokine production"/>
    <property type="evidence" value="ECO:0007669"/>
    <property type="project" value="TreeGrafter"/>
</dbReference>
<dbReference type="Proteomes" id="UP000265160">
    <property type="component" value="Unplaced"/>
</dbReference>
<organism evidence="6 7">
    <name type="scientific">Maylandia zebra</name>
    <name type="common">zebra mbuna</name>
    <dbReference type="NCBI Taxonomy" id="106582"/>
    <lineage>
        <taxon>Eukaryota</taxon>
        <taxon>Metazoa</taxon>
        <taxon>Chordata</taxon>
        <taxon>Craniata</taxon>
        <taxon>Vertebrata</taxon>
        <taxon>Euteleostomi</taxon>
        <taxon>Actinopterygii</taxon>
        <taxon>Neopterygii</taxon>
        <taxon>Teleostei</taxon>
        <taxon>Neoteleostei</taxon>
        <taxon>Acanthomorphata</taxon>
        <taxon>Ovalentaria</taxon>
        <taxon>Cichlomorphae</taxon>
        <taxon>Cichliformes</taxon>
        <taxon>Cichlidae</taxon>
        <taxon>African cichlids</taxon>
        <taxon>Pseudocrenilabrinae</taxon>
        <taxon>Haplochromini</taxon>
        <taxon>Maylandia</taxon>
        <taxon>Maylandia zebra complex</taxon>
    </lineage>
</organism>
<dbReference type="SUPFAM" id="SSF48726">
    <property type="entry name" value="Immunoglobulin"/>
    <property type="match status" value="3"/>
</dbReference>
<dbReference type="SMART" id="SM00409">
    <property type="entry name" value="IG"/>
    <property type="match status" value="3"/>
</dbReference>
<dbReference type="Pfam" id="PF07686">
    <property type="entry name" value="V-set"/>
    <property type="match status" value="3"/>
</dbReference>
<dbReference type="AlphaFoldDB" id="A0A3P9B2D4"/>
<dbReference type="InterPro" id="IPR013106">
    <property type="entry name" value="Ig_V-set"/>
</dbReference>
<evidence type="ECO:0000313" key="7">
    <source>
        <dbReference type="Proteomes" id="UP000265160"/>
    </source>
</evidence>
<protein>
    <recommendedName>
        <fullName evidence="5">Ig-like domain-containing protein</fullName>
    </recommendedName>
</protein>
<keyword evidence="3" id="KW-0393">Immunoglobulin domain</keyword>
<comment type="subcellular location">
    <subcellularLocation>
        <location evidence="1">Membrane</location>
    </subcellularLocation>
</comment>
<evidence type="ECO:0000256" key="2">
    <source>
        <dbReference type="ARBA" id="ARBA00023136"/>
    </source>
</evidence>
<dbReference type="GeneTree" id="ENSGT01150000287060"/>
<dbReference type="GO" id="GO:0050852">
    <property type="term" value="P:T cell receptor signaling pathway"/>
    <property type="evidence" value="ECO:0007669"/>
    <property type="project" value="TreeGrafter"/>
</dbReference>
<keyword evidence="7" id="KW-1185">Reference proteome</keyword>
<evidence type="ECO:0000256" key="3">
    <source>
        <dbReference type="ARBA" id="ARBA00023319"/>
    </source>
</evidence>
<evidence type="ECO:0000313" key="6">
    <source>
        <dbReference type="Ensembl" id="ENSMZEP00005004083.1"/>
    </source>
</evidence>
<dbReference type="GO" id="GO:0009897">
    <property type="term" value="C:external side of plasma membrane"/>
    <property type="evidence" value="ECO:0007669"/>
    <property type="project" value="TreeGrafter"/>
</dbReference>
<proteinExistence type="predicted"/>
<dbReference type="Ensembl" id="ENSMZET00005004253.1">
    <property type="protein sequence ID" value="ENSMZEP00005004083.1"/>
    <property type="gene ID" value="ENSMZEG00005003153.1"/>
</dbReference>
<reference evidence="6" key="1">
    <citation type="submission" date="2025-08" db="UniProtKB">
        <authorList>
            <consortium name="Ensembl"/>
        </authorList>
    </citation>
    <scope>IDENTIFICATION</scope>
</reference>
<feature type="signal peptide" evidence="4">
    <location>
        <begin position="1"/>
        <end position="16"/>
    </location>
</feature>
<dbReference type="PANTHER" id="PTHR24100">
    <property type="entry name" value="BUTYROPHILIN"/>
    <property type="match status" value="1"/>
</dbReference>
<dbReference type="SMART" id="SM00406">
    <property type="entry name" value="IGv"/>
    <property type="match status" value="3"/>
</dbReference>
<feature type="domain" description="Ig-like" evidence="5">
    <location>
        <begin position="57"/>
        <end position="139"/>
    </location>
</feature>
<sequence length="379" mass="43452">CSLYLVFLFFIKKTFTWEVNATVQSACKIRMTETYKYVYFKNSIDSDVERKGFVKHGNADAFVSCYFKQRHLLAYWKSPLQTYQQPSFKDRVELQDQQMKNGDVSLILEKVKAADNGTYECRILTHGGERRKRAVKTISSIYLSVVDPPGEGEAASCLLMFVSKDVVDETLRDVGTNLHVFFYRENRLYENIQHPSFRGRVKLSDPQIKDGNVSLILFNTTTNDTGTYECYVVGTHAGRRKRAVSEVQHVVQLKVKSITTIGEDVTLQCRAPRDAVVTVLEWSKPDLSVDDYVFFYRNERSYEKYQHSSFRGRVTLREAFMKDGDVSIVLKNVTVSDAGRYKCRIIMSNAASSERVLSEERSLSVTEAGELEFVFDETC</sequence>
<evidence type="ECO:0000256" key="4">
    <source>
        <dbReference type="SAM" id="SignalP"/>
    </source>
</evidence>
<evidence type="ECO:0000259" key="5">
    <source>
        <dbReference type="PROSITE" id="PS50835"/>
    </source>
</evidence>
<dbReference type="GO" id="GO:0005102">
    <property type="term" value="F:signaling receptor binding"/>
    <property type="evidence" value="ECO:0007669"/>
    <property type="project" value="TreeGrafter"/>
</dbReference>
<reference evidence="6" key="2">
    <citation type="submission" date="2025-09" db="UniProtKB">
        <authorList>
            <consortium name="Ensembl"/>
        </authorList>
    </citation>
    <scope>IDENTIFICATION</scope>
</reference>
<dbReference type="Gene3D" id="2.60.40.10">
    <property type="entry name" value="Immunoglobulins"/>
    <property type="match status" value="3"/>
</dbReference>
<feature type="domain" description="Ig-like" evidence="5">
    <location>
        <begin position="248"/>
        <end position="358"/>
    </location>
</feature>
<accession>A0A3P9B2D4</accession>
<dbReference type="InterPro" id="IPR036179">
    <property type="entry name" value="Ig-like_dom_sf"/>
</dbReference>
<keyword evidence="4" id="KW-0732">Signal</keyword>
<name>A0A3P9B2D4_9CICH</name>
<dbReference type="InterPro" id="IPR050504">
    <property type="entry name" value="IgSF_BTN/MOG"/>
</dbReference>
<dbReference type="PANTHER" id="PTHR24100:SF151">
    <property type="entry name" value="ICOS LIGAND"/>
    <property type="match status" value="1"/>
</dbReference>
<keyword evidence="2" id="KW-0472">Membrane</keyword>
<dbReference type="InterPro" id="IPR003599">
    <property type="entry name" value="Ig_sub"/>
</dbReference>
<dbReference type="InterPro" id="IPR013783">
    <property type="entry name" value="Ig-like_fold"/>
</dbReference>
<dbReference type="PROSITE" id="PS50835">
    <property type="entry name" value="IG_LIKE"/>
    <property type="match status" value="2"/>
</dbReference>
<evidence type="ECO:0000256" key="1">
    <source>
        <dbReference type="ARBA" id="ARBA00004370"/>
    </source>
</evidence>
<dbReference type="InterPro" id="IPR007110">
    <property type="entry name" value="Ig-like_dom"/>
</dbReference>
<feature type="chain" id="PRO_5018073708" description="Ig-like domain-containing protein" evidence="4">
    <location>
        <begin position="17"/>
        <end position="379"/>
    </location>
</feature>